<dbReference type="InterPro" id="IPR014051">
    <property type="entry name" value="Phosphoesterase_HXTX"/>
</dbReference>
<dbReference type="PANTHER" id="PTHR35561:SF1">
    <property type="entry name" value="RNA 2',3'-CYCLIC PHOSPHODIESTERASE"/>
    <property type="match status" value="1"/>
</dbReference>
<accession>A0ABX0YWL9</accession>
<dbReference type="InterPro" id="IPR004175">
    <property type="entry name" value="RNA_CPDase"/>
</dbReference>
<dbReference type="EC" id="3.1.4.58" evidence="2"/>
<evidence type="ECO:0000256" key="1">
    <source>
        <dbReference type="ARBA" id="ARBA00022801"/>
    </source>
</evidence>
<feature type="active site" description="Proton donor" evidence="2">
    <location>
        <position position="42"/>
    </location>
</feature>
<comment type="catalytic activity">
    <reaction evidence="2">
        <text>a 3'-end 2',3'-cyclophospho-ribonucleotide-RNA + H2O = a 3'-end 2'-phospho-ribonucleotide-RNA + H(+)</text>
        <dbReference type="Rhea" id="RHEA:11828"/>
        <dbReference type="Rhea" id="RHEA-COMP:10464"/>
        <dbReference type="Rhea" id="RHEA-COMP:17353"/>
        <dbReference type="ChEBI" id="CHEBI:15377"/>
        <dbReference type="ChEBI" id="CHEBI:15378"/>
        <dbReference type="ChEBI" id="CHEBI:83064"/>
        <dbReference type="ChEBI" id="CHEBI:173113"/>
        <dbReference type="EC" id="3.1.4.58"/>
    </reaction>
</comment>
<evidence type="ECO:0000259" key="3">
    <source>
        <dbReference type="Pfam" id="PF02834"/>
    </source>
</evidence>
<dbReference type="Proteomes" id="UP000635996">
    <property type="component" value="Unassembled WGS sequence"/>
</dbReference>
<feature type="active site" description="Proton acceptor" evidence="2">
    <location>
        <position position="127"/>
    </location>
</feature>
<feature type="domain" description="Phosphoesterase HXTX" evidence="3">
    <location>
        <begin position="9"/>
        <end position="90"/>
    </location>
</feature>
<organism evidence="4 5">
    <name type="scientific">Streptomyces thermoviolaceus subsp. thermoviolaceus</name>
    <dbReference type="NCBI Taxonomy" id="66860"/>
    <lineage>
        <taxon>Bacteria</taxon>
        <taxon>Bacillati</taxon>
        <taxon>Actinomycetota</taxon>
        <taxon>Actinomycetes</taxon>
        <taxon>Kitasatosporales</taxon>
        <taxon>Streptomycetaceae</taxon>
        <taxon>Streptomyces</taxon>
    </lineage>
</organism>
<name>A0ABX0YWL9_STRTL</name>
<feature type="short sequence motif" description="HXTX 2" evidence="2">
    <location>
        <begin position="127"/>
        <end position="130"/>
    </location>
</feature>
<evidence type="ECO:0000256" key="2">
    <source>
        <dbReference type="HAMAP-Rule" id="MF_01940"/>
    </source>
</evidence>
<dbReference type="RefSeq" id="WP_125500641.1">
    <property type="nucleotide sequence ID" value="NZ_BMVZ01000017.1"/>
</dbReference>
<reference evidence="4 5" key="1">
    <citation type="submission" date="2020-03" db="EMBL/GenBank/DDBJ databases">
        <title>WGS of actinomycetes isolated from Thailand.</title>
        <authorList>
            <person name="Thawai C."/>
        </authorList>
    </citation>
    <scope>NUCLEOTIDE SEQUENCE [LARGE SCALE GENOMIC DNA]</scope>
    <source>
        <strain evidence="4 5">NBRC 13905</strain>
    </source>
</reference>
<dbReference type="NCBIfam" id="TIGR02258">
    <property type="entry name" value="2_5_ligase"/>
    <property type="match status" value="1"/>
</dbReference>
<evidence type="ECO:0000313" key="4">
    <source>
        <dbReference type="EMBL" id="NJP15514.1"/>
    </source>
</evidence>
<protein>
    <recommendedName>
        <fullName evidence="2">RNA 2',3'-cyclic phosphodiesterase</fullName>
        <shortName evidence="2">RNA 2',3'-CPDase</shortName>
        <ecNumber evidence="2">3.1.4.58</ecNumber>
    </recommendedName>
</protein>
<keyword evidence="5" id="KW-1185">Reference proteome</keyword>
<evidence type="ECO:0000313" key="5">
    <source>
        <dbReference type="Proteomes" id="UP000635996"/>
    </source>
</evidence>
<dbReference type="InterPro" id="IPR009097">
    <property type="entry name" value="Cyclic_Pdiesterase"/>
</dbReference>
<sequence length="192" mass="20775">MRLFAALVPPDDVVDRLARTVAELRRLPGADGLRWTGRPGWHLTLAFYGEVDADTVPELSDRLGRAAGRTPAFSLALRGGGQFGRGSALWAGADGDLRTLGLLASRAEAAARKAGVPMGEHRPYTAHLTVARGRGRHTVDVRPWVRALQDFSSRPWTVDELLLVRSLLPGSGVPGAQPRYETVGRWPLNGAR</sequence>
<dbReference type="Gene3D" id="3.90.1140.10">
    <property type="entry name" value="Cyclic phosphodiesterase"/>
    <property type="match status" value="1"/>
</dbReference>
<keyword evidence="1 2" id="KW-0378">Hydrolase</keyword>
<proteinExistence type="inferred from homology"/>
<comment type="similarity">
    <text evidence="2">Belongs to the 2H phosphoesterase superfamily. ThpR family.</text>
</comment>
<dbReference type="HAMAP" id="MF_01940">
    <property type="entry name" value="RNA_CPDase"/>
    <property type="match status" value="1"/>
</dbReference>
<dbReference type="PANTHER" id="PTHR35561">
    <property type="entry name" value="RNA 2',3'-CYCLIC PHOSPHODIESTERASE"/>
    <property type="match status" value="1"/>
</dbReference>
<feature type="short sequence motif" description="HXTX 1" evidence="2">
    <location>
        <begin position="42"/>
        <end position="45"/>
    </location>
</feature>
<dbReference type="EMBL" id="JAATEL010000013">
    <property type="protein sequence ID" value="NJP15514.1"/>
    <property type="molecule type" value="Genomic_DNA"/>
</dbReference>
<gene>
    <name evidence="4" type="primary">thpR</name>
    <name evidence="4" type="ORF">HCJ95_14735</name>
</gene>
<dbReference type="SUPFAM" id="SSF55144">
    <property type="entry name" value="LigT-like"/>
    <property type="match status" value="1"/>
</dbReference>
<comment type="function">
    <text evidence="2">Hydrolyzes RNA 2',3'-cyclic phosphodiester to an RNA 2'-phosphomonoester.</text>
</comment>
<dbReference type="Pfam" id="PF02834">
    <property type="entry name" value="LigT_PEase"/>
    <property type="match status" value="2"/>
</dbReference>
<comment type="caution">
    <text evidence="4">The sequence shown here is derived from an EMBL/GenBank/DDBJ whole genome shotgun (WGS) entry which is preliminary data.</text>
</comment>
<feature type="domain" description="Phosphoesterase HXTX" evidence="3">
    <location>
        <begin position="99"/>
        <end position="170"/>
    </location>
</feature>